<feature type="transmembrane region" description="Helical" evidence="2">
    <location>
        <begin position="6"/>
        <end position="26"/>
    </location>
</feature>
<dbReference type="RefSeq" id="WP_013823830.1">
    <property type="nucleotide sequence ID" value="NC_015573.1"/>
</dbReference>
<evidence type="ECO:0000256" key="1">
    <source>
        <dbReference type="SAM" id="MobiDB-lite"/>
    </source>
</evidence>
<evidence type="ECO:0000256" key="2">
    <source>
        <dbReference type="SAM" id="Phobius"/>
    </source>
</evidence>
<name>A0AAU8PBY5_DESK7</name>
<keyword evidence="5" id="KW-1185">Reference proteome</keyword>
<dbReference type="SMART" id="SM00327">
    <property type="entry name" value="VWA"/>
    <property type="match status" value="2"/>
</dbReference>
<dbReference type="Proteomes" id="UP000009229">
    <property type="component" value="Chromosome"/>
</dbReference>
<feature type="transmembrane region" description="Helical" evidence="2">
    <location>
        <begin position="47"/>
        <end position="67"/>
    </location>
</feature>
<accession>A0AAU8PBY5</accession>
<dbReference type="InterPro" id="IPR036465">
    <property type="entry name" value="vWFA_dom_sf"/>
</dbReference>
<keyword evidence="2" id="KW-0472">Membrane</keyword>
<evidence type="ECO:0000259" key="3">
    <source>
        <dbReference type="PROSITE" id="PS50234"/>
    </source>
</evidence>
<dbReference type="SUPFAM" id="SSF52317">
    <property type="entry name" value="Class I glutamine amidotransferase-like"/>
    <property type="match status" value="1"/>
</dbReference>
<dbReference type="Pfam" id="PF00092">
    <property type="entry name" value="VWA"/>
    <property type="match status" value="1"/>
</dbReference>
<gene>
    <name evidence="4" type="ordered locus">Desku_2807</name>
</gene>
<dbReference type="Gene3D" id="3.40.50.880">
    <property type="match status" value="2"/>
</dbReference>
<dbReference type="SUPFAM" id="SSF53300">
    <property type="entry name" value="vWA-like"/>
    <property type="match status" value="2"/>
</dbReference>
<keyword evidence="2" id="KW-0812">Transmembrane</keyword>
<dbReference type="Gene3D" id="3.40.50.410">
    <property type="entry name" value="von Willebrand factor, type A domain"/>
    <property type="match status" value="1"/>
</dbReference>
<dbReference type="PROSITE" id="PS50234">
    <property type="entry name" value="VWFA"/>
    <property type="match status" value="1"/>
</dbReference>
<dbReference type="CDD" id="cd00198">
    <property type="entry name" value="vWFA"/>
    <property type="match status" value="2"/>
</dbReference>
<dbReference type="AlphaFoldDB" id="A0AAU8PBY5"/>
<dbReference type="InterPro" id="IPR002035">
    <property type="entry name" value="VWF_A"/>
</dbReference>
<dbReference type="EMBL" id="CP002770">
    <property type="protein sequence ID" value="AEG16319.1"/>
    <property type="molecule type" value="Genomic_DNA"/>
</dbReference>
<dbReference type="PANTHER" id="PTHR37947:SF2">
    <property type="entry name" value="VON WILLEBRAND FACTOR TYPE A"/>
    <property type="match status" value="1"/>
</dbReference>
<dbReference type="Pfam" id="PF07090">
    <property type="entry name" value="GATase1_like"/>
    <property type="match status" value="1"/>
</dbReference>
<keyword evidence="2" id="KW-1133">Transmembrane helix</keyword>
<feature type="region of interest" description="Disordered" evidence="1">
    <location>
        <begin position="914"/>
        <end position="998"/>
    </location>
</feature>
<organism evidence="4 5">
    <name type="scientific">Desulfofundulus kuznetsovii (strain DSM 6115 / VKM B-1805 / 17)</name>
    <name type="common">Desulfotomaculum kuznetsovii</name>
    <dbReference type="NCBI Taxonomy" id="760568"/>
    <lineage>
        <taxon>Bacteria</taxon>
        <taxon>Bacillati</taxon>
        <taxon>Bacillota</taxon>
        <taxon>Clostridia</taxon>
        <taxon>Eubacteriales</taxon>
        <taxon>Peptococcaceae</taxon>
        <taxon>Desulfofundulus</taxon>
    </lineage>
</organism>
<proteinExistence type="predicted"/>
<feature type="domain" description="VWFA" evidence="3">
    <location>
        <begin position="419"/>
        <end position="590"/>
    </location>
</feature>
<sequence>MGVSFTEPLWWLALPVILAAAWYLRLPWLQMARLAGRGSWRREISRVTFRFTILILLVTVLAGPHLVMPVQRQAVVLALDASASVGPARNQGEQWIREALKAKPAAALAGVVAFGQRAVVEEPPGLRPVFHQLGTDPGMAGSRVGEALRLAGALFPEDARRRVVLLSDGRDTGGDAVAAARQLRDEGVRVDVVPLGGPAGPDVRVEALKVPPLARVGERSALEVVVTAARDTRATLYIDRDGMVVVSREVQLRAGENRISISVDAGSAGLHSYQARLVAADPARDVFTANNRAGGVQRVSGPPHVLVVSSDIREAVPLVRSLRSAGKVEVTVVTPESVPRGLAAWAHYQAVFLVNVPAFSLGEKTMQEIETYVRDGGGGLVMVGGPDSYGPGGYAGTPVERALPVEMRISGRGEMPSLGLMLVIDKSGSMSGEAGGADKMSLAKEAAARSISILTKKDRVGVIAFDSQPWLVVPLTPVDDSERLRQEIGSIYASGGTEIFPALASAYEILKDAPTQLKHIILLTDGISASGGSYQELARAMREKGITLTCVAVGPGADAGMLKALAELGRGRFYATADAGTIPAIFTKETVMATRSFAVNERFFPRAAATSPLLQGLEKVPALEGYITVTAKDRAETVLVSHRGDPVLVSWQYGLGRAVAWTPDIAGRWSAAWAESQVFPRLWGNVLSWILPAVDTSPVQVQAEVVGGAEAAGGAGAPPEGYAVVRITVDDPGHWQKVRRFTALLTGPEGENRTLDLHPAGPGRYTGQTTVAGPGAYLVSITAANGGSPALVAQTGLVVSYPAEYRETGVDLGRLEEIARAGGGRVLASPVEAFAPNLPPVRAGRDLSSPLLALAAVLWLLDVAGRRLVIGAEEWAALRRAWSTAWQRLTRRGGDAAEPAPAWTGRTLATIEKLGFRAGRRGRTSTGSQTDGEEKAGSEAAVRQPVAGSSGGGKQAGSLQERGGGSLAGATRGAGPVQPDSPQDTAARLLAAKRRRKS</sequence>
<dbReference type="PANTHER" id="PTHR37947">
    <property type="entry name" value="BLL2462 PROTEIN"/>
    <property type="match status" value="1"/>
</dbReference>
<protein>
    <recommendedName>
        <fullName evidence="3">VWFA domain-containing protein</fullName>
    </recommendedName>
</protein>
<dbReference type="InterPro" id="IPR010768">
    <property type="entry name" value="GATase1-like"/>
</dbReference>
<evidence type="ECO:0000313" key="4">
    <source>
        <dbReference type="EMBL" id="AEG16319.1"/>
    </source>
</evidence>
<dbReference type="KEGG" id="dku:Desku_2807"/>
<reference evidence="5" key="1">
    <citation type="submission" date="2011-05" db="EMBL/GenBank/DDBJ databases">
        <title>Complete sequence of Desulfotomaculum kuznetsovii DSM 6115.</title>
        <authorList>
            <person name="Lucas S."/>
            <person name="Han J."/>
            <person name="Lapidus A."/>
            <person name="Cheng J.-F."/>
            <person name="Goodwin L."/>
            <person name="Pitluck S."/>
            <person name="Peters L."/>
            <person name="Mikhailova N."/>
            <person name="Lu M."/>
            <person name="Saunders E."/>
            <person name="Han C."/>
            <person name="Tapia R."/>
            <person name="Land M."/>
            <person name="Hauser L."/>
            <person name="Kyrpides N."/>
            <person name="Ivanova N."/>
            <person name="Pagani I."/>
            <person name="Nazina T."/>
            <person name="Ivanova A."/>
            <person name="Parshina S."/>
            <person name="Kuever J."/>
            <person name="Muyzer G."/>
            <person name="Plugge C."/>
            <person name="Stams A."/>
            <person name="Woyke T."/>
        </authorList>
    </citation>
    <scope>NUCLEOTIDE SEQUENCE [LARGE SCALE GENOMIC DNA]</scope>
    <source>
        <strain evidence="5">DSM 6115 / VKM B-1805 / 17</strain>
    </source>
</reference>
<evidence type="ECO:0000313" key="5">
    <source>
        <dbReference type="Proteomes" id="UP000009229"/>
    </source>
</evidence>
<dbReference type="InterPro" id="IPR029062">
    <property type="entry name" value="Class_I_gatase-like"/>
</dbReference>